<reference evidence="1 2" key="1">
    <citation type="submission" date="2020-07" db="EMBL/GenBank/DDBJ databases">
        <title>Spirosoma foliorum sp. nov., isolated from the leaves on the Nejang mountain Korea, Republic of.</title>
        <authorList>
            <person name="Ho H."/>
            <person name="Lee Y.-J."/>
            <person name="Nurcahyanto D.-A."/>
            <person name="Kim S.-G."/>
        </authorList>
    </citation>
    <scope>NUCLEOTIDE SEQUENCE [LARGE SCALE GENOMIC DNA]</scope>
    <source>
        <strain evidence="1 2">PL0136</strain>
    </source>
</reference>
<dbReference type="AlphaFoldDB" id="A0A7G5GTU6"/>
<dbReference type="EMBL" id="CP059732">
    <property type="protein sequence ID" value="QMW02288.1"/>
    <property type="molecule type" value="Genomic_DNA"/>
</dbReference>
<accession>A0A7G5GTU6</accession>
<dbReference type="Proteomes" id="UP000515369">
    <property type="component" value="Chromosome"/>
</dbReference>
<evidence type="ECO:0000313" key="1">
    <source>
        <dbReference type="EMBL" id="QMW02288.1"/>
    </source>
</evidence>
<dbReference type="KEGG" id="sfol:H3H32_30925"/>
<dbReference type="RefSeq" id="WP_182459597.1">
    <property type="nucleotide sequence ID" value="NZ_CP059732.1"/>
</dbReference>
<sequence length="71" mass="8652">MKKPPIPPTLEQVLTHVQRNRQRRQVGQAFHRHFEARGWTTKRSKSILPRWWEELDRWMSRDNADTIKNGF</sequence>
<organism evidence="1 2">
    <name type="scientific">Spirosoma foliorum</name>
    <dbReference type="NCBI Taxonomy" id="2710596"/>
    <lineage>
        <taxon>Bacteria</taxon>
        <taxon>Pseudomonadati</taxon>
        <taxon>Bacteroidota</taxon>
        <taxon>Cytophagia</taxon>
        <taxon>Cytophagales</taxon>
        <taxon>Cytophagaceae</taxon>
        <taxon>Spirosoma</taxon>
    </lineage>
</organism>
<proteinExistence type="predicted"/>
<protein>
    <submittedName>
        <fullName evidence="1">Uncharacterized protein</fullName>
    </submittedName>
</protein>
<keyword evidence="2" id="KW-1185">Reference proteome</keyword>
<name>A0A7G5GTU6_9BACT</name>
<gene>
    <name evidence="1" type="ORF">H3H32_30925</name>
</gene>
<evidence type="ECO:0000313" key="2">
    <source>
        <dbReference type="Proteomes" id="UP000515369"/>
    </source>
</evidence>